<dbReference type="PROSITE" id="PS01163">
    <property type="entry name" value="GAL_P_UDP_TRANSF_II"/>
    <property type="match status" value="1"/>
</dbReference>
<dbReference type="PANTHER" id="PTHR39191">
    <property type="entry name" value="GALACTOSE-1-PHOSPHATE URIDYLYLTRANSFERASE"/>
    <property type="match status" value="1"/>
</dbReference>
<keyword evidence="8 10" id="KW-0299">Galactose metabolism</keyword>
<evidence type="ECO:0000259" key="12">
    <source>
        <dbReference type="Pfam" id="PF02744"/>
    </source>
</evidence>
<keyword evidence="6 10" id="KW-0808">Transferase</keyword>
<evidence type="ECO:0000259" key="11">
    <source>
        <dbReference type="Pfam" id="PF01087"/>
    </source>
</evidence>
<protein>
    <recommendedName>
        <fullName evidence="10">Galactose-1-phosphate uridylyltransferase</fullName>
        <shortName evidence="10">Gal-1-P uridylyltransferase</shortName>
        <ecNumber evidence="10">2.7.7.12</ecNumber>
    </recommendedName>
    <alternativeName>
        <fullName evidence="10">UDP-glucose--hexose-1-phosphate uridylyltransferase</fullName>
    </alternativeName>
</protein>
<dbReference type="InterPro" id="IPR000766">
    <property type="entry name" value="GalP_uridyl_Trfase_II"/>
</dbReference>
<dbReference type="InterPro" id="IPR023425">
    <property type="entry name" value="GalP_uridyl_Trfase_II_CS"/>
</dbReference>
<evidence type="ECO:0000256" key="10">
    <source>
        <dbReference type="HAMAP-Rule" id="MF_00571"/>
    </source>
</evidence>
<dbReference type="NCBIfam" id="TIGR01239">
    <property type="entry name" value="galT_2"/>
    <property type="match status" value="1"/>
</dbReference>
<dbReference type="InterPro" id="IPR005850">
    <property type="entry name" value="GalP_Utransf_C"/>
</dbReference>
<keyword evidence="5 10" id="KW-0963">Cytoplasm</keyword>
<comment type="similarity">
    <text evidence="4 10">Belongs to the galactose-1-phosphate uridylyltransferase type 2 family.</text>
</comment>
<evidence type="ECO:0000256" key="1">
    <source>
        <dbReference type="ARBA" id="ARBA00001107"/>
    </source>
</evidence>
<dbReference type="RefSeq" id="WP_101640459.1">
    <property type="nucleotide sequence ID" value="NZ_PGUY01000013.1"/>
</dbReference>
<organism evidence="13 14">
    <name type="scientific">Peribacillus deserti</name>
    <dbReference type="NCBI Taxonomy" id="673318"/>
    <lineage>
        <taxon>Bacteria</taxon>
        <taxon>Bacillati</taxon>
        <taxon>Bacillota</taxon>
        <taxon>Bacilli</taxon>
        <taxon>Bacillales</taxon>
        <taxon>Bacillaceae</taxon>
        <taxon>Peribacillus</taxon>
    </lineage>
</organism>
<dbReference type="AlphaFoldDB" id="A0A2N5M9L7"/>
<dbReference type="Pfam" id="PF01087">
    <property type="entry name" value="GalP_UDP_transf"/>
    <property type="match status" value="1"/>
</dbReference>
<dbReference type="GO" id="GO:0006012">
    <property type="term" value="P:galactose metabolic process"/>
    <property type="evidence" value="ECO:0007669"/>
    <property type="project" value="UniProtKB-UniRule"/>
</dbReference>
<dbReference type="GO" id="GO:0005737">
    <property type="term" value="C:cytoplasm"/>
    <property type="evidence" value="ECO:0007669"/>
    <property type="project" value="UniProtKB-SubCell"/>
</dbReference>
<dbReference type="NCBIfam" id="NF003629">
    <property type="entry name" value="PRK05270.1-2"/>
    <property type="match status" value="1"/>
</dbReference>
<evidence type="ECO:0000256" key="9">
    <source>
        <dbReference type="ARBA" id="ARBA00023277"/>
    </source>
</evidence>
<dbReference type="PANTHER" id="PTHR39191:SF1">
    <property type="entry name" value="DUF4922 DOMAIN-CONTAINING PROTEIN"/>
    <property type="match status" value="1"/>
</dbReference>
<evidence type="ECO:0000256" key="2">
    <source>
        <dbReference type="ARBA" id="ARBA00004496"/>
    </source>
</evidence>
<dbReference type="Pfam" id="PF02744">
    <property type="entry name" value="GalP_UDP_tr_C"/>
    <property type="match status" value="1"/>
</dbReference>
<dbReference type="PIRSF" id="PIRSF006005">
    <property type="entry name" value="GalT_BS"/>
    <property type="match status" value="1"/>
</dbReference>
<evidence type="ECO:0000256" key="6">
    <source>
        <dbReference type="ARBA" id="ARBA00022679"/>
    </source>
</evidence>
<dbReference type="Proteomes" id="UP000234748">
    <property type="component" value="Unassembled WGS sequence"/>
</dbReference>
<gene>
    <name evidence="10 13" type="primary">galT</name>
    <name evidence="13" type="ORF">CUU66_04380</name>
</gene>
<evidence type="ECO:0000313" key="14">
    <source>
        <dbReference type="Proteomes" id="UP000234748"/>
    </source>
</evidence>
<keyword evidence="14" id="KW-1185">Reference proteome</keyword>
<evidence type="ECO:0000313" key="13">
    <source>
        <dbReference type="EMBL" id="PLT31047.1"/>
    </source>
</evidence>
<evidence type="ECO:0000256" key="5">
    <source>
        <dbReference type="ARBA" id="ARBA00022490"/>
    </source>
</evidence>
<dbReference type="OrthoDB" id="2293at2"/>
<dbReference type="UniPathway" id="UPA00214"/>
<accession>A0A2N5M9L7</accession>
<evidence type="ECO:0000256" key="3">
    <source>
        <dbReference type="ARBA" id="ARBA00004947"/>
    </source>
</evidence>
<evidence type="ECO:0000256" key="7">
    <source>
        <dbReference type="ARBA" id="ARBA00022695"/>
    </source>
</evidence>
<dbReference type="EMBL" id="PGUY01000013">
    <property type="protein sequence ID" value="PLT31047.1"/>
    <property type="molecule type" value="Genomic_DNA"/>
</dbReference>
<comment type="subcellular location">
    <subcellularLocation>
        <location evidence="2 10">Cytoplasm</location>
    </subcellularLocation>
</comment>
<keyword evidence="9 10" id="KW-0119">Carbohydrate metabolism</keyword>
<evidence type="ECO:0000256" key="4">
    <source>
        <dbReference type="ARBA" id="ARBA00008706"/>
    </source>
</evidence>
<sequence>MTIYQSIQSLLNYGVQQGLLESEDVVYSRNRILDILGLDDWEECEGFTSTLDNILNTILDWAAGQGILTSNTTTERDILDTEIMNCLMPRPSEVVRTFKENYTKSPETATDAYYHLSLTSNYIRKNRIAKNKQWKSETPYGDIDITINLSKPEKDPKEILLLKSAPQGNYPACALCRENEGYRGNLRNAARATHRIIPLTLNDEGWFLQYSPYVYYNEHSIVFREEHLPMKISGDTFTRLLEFTEQFPHYFIGSNADLPIVGGSILTHDHFQGGRYEFAIERAEIEEWITLGRYPSVTLGIVNWPMSVIRVRGDKDEVQAVTEYIWKSWQTYSDPEADVYAFSGETPHNTVTPIARRRGDLYEMDVVLRNNRTSEEHPHGIFHPHDELHHIKKENIGLIEVMGLAVLPGRLAEELKQVAEYLLHPVPKENWEESVLKHWEWTQNISARYGSITAENVMNIIEAEVGAVFQTVLEHAGVFKRTEEGKGAFLKFLHRLKENAE</sequence>
<comment type="caution">
    <text evidence="13">The sequence shown here is derived from an EMBL/GenBank/DDBJ whole genome shotgun (WGS) entry which is preliminary data.</text>
</comment>
<comment type="pathway">
    <text evidence="3 10">Carbohydrate metabolism; galactose metabolism.</text>
</comment>
<dbReference type="GO" id="GO:0008108">
    <property type="term" value="F:UDP-glucose:hexose-1-phosphate uridylyltransferase activity"/>
    <property type="evidence" value="ECO:0007669"/>
    <property type="project" value="UniProtKB-UniRule"/>
</dbReference>
<keyword evidence="7 10" id="KW-0548">Nucleotidyltransferase</keyword>
<comment type="catalytic activity">
    <reaction evidence="1 10">
        <text>alpha-D-galactose 1-phosphate + UDP-alpha-D-glucose = alpha-D-glucose 1-phosphate + UDP-alpha-D-galactose</text>
        <dbReference type="Rhea" id="RHEA:13989"/>
        <dbReference type="ChEBI" id="CHEBI:58336"/>
        <dbReference type="ChEBI" id="CHEBI:58601"/>
        <dbReference type="ChEBI" id="CHEBI:58885"/>
        <dbReference type="ChEBI" id="CHEBI:66914"/>
        <dbReference type="EC" id="2.7.7.12"/>
    </reaction>
</comment>
<reference evidence="13 14" key="1">
    <citation type="submission" date="2017-11" db="EMBL/GenBank/DDBJ databases">
        <title>Comparitive Functional Genomics of Dry Heat Resistant strains isolated from the Viking Spacecraft.</title>
        <authorList>
            <person name="Seuylemezian A."/>
            <person name="Cooper K."/>
            <person name="Vaishampayan P."/>
        </authorList>
    </citation>
    <scope>NUCLEOTIDE SEQUENCE [LARGE SCALE GENOMIC DNA]</scope>
    <source>
        <strain evidence="13 14">V1-29</strain>
    </source>
</reference>
<name>A0A2N5M9L7_9BACI</name>
<proteinExistence type="inferred from homology"/>
<feature type="domain" description="Galactose-1-phosphate uridyl transferase N-terminal" evidence="11">
    <location>
        <begin position="21"/>
        <end position="229"/>
    </location>
</feature>
<evidence type="ECO:0000256" key="8">
    <source>
        <dbReference type="ARBA" id="ARBA00023144"/>
    </source>
</evidence>
<feature type="domain" description="Galactose-1-phosphate uridyl transferase C-terminal" evidence="12">
    <location>
        <begin position="245"/>
        <end position="428"/>
    </location>
</feature>
<dbReference type="InterPro" id="IPR005849">
    <property type="entry name" value="GalP_Utransf_N"/>
</dbReference>
<dbReference type="HAMAP" id="MF_00571">
    <property type="entry name" value="GalP_UDP_trans"/>
    <property type="match status" value="1"/>
</dbReference>
<dbReference type="EC" id="2.7.7.12" evidence="10"/>